<evidence type="ECO:0000256" key="9">
    <source>
        <dbReference type="ARBA" id="ARBA00023125"/>
    </source>
</evidence>
<dbReference type="EMBL" id="JBGUAW010000007">
    <property type="protein sequence ID" value="MFA9461392.1"/>
    <property type="molecule type" value="Genomic_DNA"/>
</dbReference>
<feature type="binding site" evidence="15">
    <location>
        <position position="153"/>
    </location>
    <ligand>
        <name>DNA</name>
        <dbReference type="ChEBI" id="CHEBI:16991"/>
    </ligand>
</feature>
<keyword evidence="5 15" id="KW-0227">DNA damage</keyword>
<dbReference type="EC" id="4.2.99.18" evidence="15"/>
<keyword evidence="12 15" id="KW-0511">Multifunctional enzyme</keyword>
<evidence type="ECO:0000256" key="4">
    <source>
        <dbReference type="ARBA" id="ARBA00022723"/>
    </source>
</evidence>
<dbReference type="NCBIfam" id="NF002211">
    <property type="entry name" value="PRK01103.1"/>
    <property type="match status" value="1"/>
</dbReference>
<proteinExistence type="inferred from homology"/>
<keyword evidence="6 15" id="KW-0863">Zinc-finger</keyword>
<dbReference type="EC" id="3.2.2.23" evidence="15"/>
<reference evidence="18 19" key="1">
    <citation type="submission" date="2024-08" db="EMBL/GenBank/DDBJ databases">
        <title>Whole-genome sequencing of halo(alkali)philic microorganisms from hypersaline lakes.</title>
        <authorList>
            <person name="Sorokin D.Y."/>
            <person name="Merkel A.Y."/>
            <person name="Messina E."/>
            <person name="Yakimov M."/>
        </authorList>
    </citation>
    <scope>NUCLEOTIDE SEQUENCE [LARGE SCALE GENOMIC DNA]</scope>
    <source>
        <strain evidence="18 19">Cl-TMA</strain>
    </source>
</reference>
<feature type="active site" description="Schiff-base intermediate with DNA" evidence="15">
    <location>
        <position position="2"/>
    </location>
</feature>
<feature type="domain" description="FPG-type" evidence="16">
    <location>
        <begin position="238"/>
        <end position="272"/>
    </location>
</feature>
<evidence type="ECO:0000256" key="5">
    <source>
        <dbReference type="ARBA" id="ARBA00022763"/>
    </source>
</evidence>
<dbReference type="InterPro" id="IPR000214">
    <property type="entry name" value="Znf_DNA_glyclase/AP_lyase"/>
</dbReference>
<evidence type="ECO:0000256" key="12">
    <source>
        <dbReference type="ARBA" id="ARBA00023268"/>
    </source>
</evidence>
<dbReference type="Proteomes" id="UP001575181">
    <property type="component" value="Unassembled WGS sequence"/>
</dbReference>
<dbReference type="GO" id="GO:0140078">
    <property type="term" value="F:class I DNA-(apurinic or apyrimidinic site) endonuclease activity"/>
    <property type="evidence" value="ECO:0007669"/>
    <property type="project" value="UniProtKB-EC"/>
</dbReference>
<feature type="binding site" evidence="15">
    <location>
        <position position="111"/>
    </location>
    <ligand>
        <name>DNA</name>
        <dbReference type="ChEBI" id="CHEBI:16991"/>
    </ligand>
</feature>
<evidence type="ECO:0000256" key="3">
    <source>
        <dbReference type="ARBA" id="ARBA00011245"/>
    </source>
</evidence>
<feature type="active site" description="Proton donor; for beta-elimination activity" evidence="15">
    <location>
        <position position="58"/>
    </location>
</feature>
<dbReference type="InterPro" id="IPR012319">
    <property type="entry name" value="FPG_cat"/>
</dbReference>
<comment type="subunit">
    <text evidence="3 15">Monomer.</text>
</comment>
<dbReference type="CDD" id="cd08966">
    <property type="entry name" value="EcFpg-like_N"/>
    <property type="match status" value="1"/>
</dbReference>
<keyword evidence="11 15" id="KW-0456">Lyase</keyword>
<evidence type="ECO:0000313" key="18">
    <source>
        <dbReference type="EMBL" id="MFA9461392.1"/>
    </source>
</evidence>
<evidence type="ECO:0000256" key="15">
    <source>
        <dbReference type="HAMAP-Rule" id="MF_00103"/>
    </source>
</evidence>
<feature type="active site" description="Proton donor; for delta-elimination activity" evidence="15">
    <location>
        <position position="262"/>
    </location>
</feature>
<dbReference type="InterPro" id="IPR015886">
    <property type="entry name" value="H2TH_FPG"/>
</dbReference>
<dbReference type="PROSITE" id="PS01242">
    <property type="entry name" value="ZF_FPG_1"/>
    <property type="match status" value="1"/>
</dbReference>
<comment type="catalytic activity">
    <reaction evidence="1 15">
        <text>Hydrolysis of DNA containing ring-opened 7-methylguanine residues, releasing 2,6-diamino-4-hydroxy-5-(N-methyl)formamidopyrimidine.</text>
        <dbReference type="EC" id="3.2.2.23"/>
    </reaction>
</comment>
<comment type="cofactor">
    <cofactor evidence="15">
        <name>Zn(2+)</name>
        <dbReference type="ChEBI" id="CHEBI:29105"/>
    </cofactor>
    <text evidence="15">Binds 1 zinc ion per subunit.</text>
</comment>
<sequence length="272" mass="29907">MPELPEVEVTRLGIQPHTEGRLLEGARIREPRLRWPVPEGLHERLRGRRIRAVERRAKYLLLRLEPGGTLLIHLGMSGSLRVVPAETPPAPHDHVDLLLEDGRVLRLRDPRRFGAVLWTEEAPEIHPRLAGLGPEPLSPALTGTHLHRRSRGRKLAVKSFLMDPQVVVGVGNIYASEALFRAGIHPGREAGRIGRERYDRLARAVAEVLEAAIAAGGTTLRDFTSSDGAPGYFRQQLAVYGHAGAACPGCGATIEKAVIGQRSSFFCPKCQR</sequence>
<dbReference type="Gene3D" id="1.10.8.50">
    <property type="match status" value="1"/>
</dbReference>
<evidence type="ECO:0000313" key="19">
    <source>
        <dbReference type="Proteomes" id="UP001575181"/>
    </source>
</evidence>
<dbReference type="InterPro" id="IPR020629">
    <property type="entry name" value="FPG_Glyclase"/>
</dbReference>
<evidence type="ECO:0000256" key="7">
    <source>
        <dbReference type="ARBA" id="ARBA00022801"/>
    </source>
</evidence>
<evidence type="ECO:0000256" key="6">
    <source>
        <dbReference type="ARBA" id="ARBA00022771"/>
    </source>
</evidence>
<feature type="active site" description="Proton donor" evidence="15">
    <location>
        <position position="3"/>
    </location>
</feature>
<evidence type="ECO:0000256" key="2">
    <source>
        <dbReference type="ARBA" id="ARBA00009409"/>
    </source>
</evidence>
<dbReference type="PROSITE" id="PS51068">
    <property type="entry name" value="FPG_CAT"/>
    <property type="match status" value="1"/>
</dbReference>
<comment type="similarity">
    <text evidence="2 15">Belongs to the FPG family.</text>
</comment>
<evidence type="ECO:0000259" key="17">
    <source>
        <dbReference type="PROSITE" id="PS51068"/>
    </source>
</evidence>
<dbReference type="HAMAP" id="MF_00103">
    <property type="entry name" value="Fapy_DNA_glycosyl"/>
    <property type="match status" value="1"/>
</dbReference>
<dbReference type="InterPro" id="IPR010979">
    <property type="entry name" value="Ribosomal_uS13-like_H2TH"/>
</dbReference>
<dbReference type="InterPro" id="IPR010663">
    <property type="entry name" value="Znf_FPG/IleRS"/>
</dbReference>
<evidence type="ECO:0000256" key="11">
    <source>
        <dbReference type="ARBA" id="ARBA00023239"/>
    </source>
</evidence>
<dbReference type="RefSeq" id="WP_373656181.1">
    <property type="nucleotide sequence ID" value="NZ_JBGUAW010000007.1"/>
</dbReference>
<comment type="caution">
    <text evidence="18">The sequence shown here is derived from an EMBL/GenBank/DDBJ whole genome shotgun (WGS) entry which is preliminary data.</text>
</comment>
<gene>
    <name evidence="15 18" type="primary">mutM</name>
    <name evidence="15" type="synonym">fpg</name>
    <name evidence="18" type="ORF">ACERLL_11200</name>
</gene>
<keyword evidence="13 15" id="KW-0326">Glycosidase</keyword>
<dbReference type="Pfam" id="PF06827">
    <property type="entry name" value="zf-FPG_IleRS"/>
    <property type="match status" value="1"/>
</dbReference>
<dbReference type="SMART" id="SM01232">
    <property type="entry name" value="H2TH"/>
    <property type="match status" value="1"/>
</dbReference>
<keyword evidence="7 15" id="KW-0378">Hydrolase</keyword>
<keyword evidence="4 15" id="KW-0479">Metal-binding</keyword>
<dbReference type="Gene3D" id="3.20.190.10">
    <property type="entry name" value="MutM-like, N-terminal"/>
    <property type="match status" value="1"/>
</dbReference>
<protein>
    <recommendedName>
        <fullName evidence="15">Formamidopyrimidine-DNA glycosylase</fullName>
        <shortName evidence="15">Fapy-DNA glycosylase</shortName>
        <ecNumber evidence="15">3.2.2.23</ecNumber>
    </recommendedName>
    <alternativeName>
        <fullName evidence="15">DNA-(apurinic or apyrimidinic site) lyase MutM</fullName>
        <shortName evidence="15">AP lyase MutM</shortName>
        <ecNumber evidence="15">4.2.99.18</ecNumber>
    </alternativeName>
</protein>
<dbReference type="NCBIfam" id="TIGR00577">
    <property type="entry name" value="fpg"/>
    <property type="match status" value="1"/>
</dbReference>
<evidence type="ECO:0000256" key="13">
    <source>
        <dbReference type="ARBA" id="ARBA00023295"/>
    </source>
</evidence>
<evidence type="ECO:0000256" key="10">
    <source>
        <dbReference type="ARBA" id="ARBA00023204"/>
    </source>
</evidence>
<keyword evidence="19" id="KW-1185">Reference proteome</keyword>
<evidence type="ECO:0000256" key="8">
    <source>
        <dbReference type="ARBA" id="ARBA00022833"/>
    </source>
</evidence>
<dbReference type="SMART" id="SM00898">
    <property type="entry name" value="Fapy_DNA_glyco"/>
    <property type="match status" value="1"/>
</dbReference>
<keyword evidence="8 15" id="KW-0862">Zinc</keyword>
<organism evidence="18 19">
    <name type="scientific">Thiohalorhabdus methylotrophus</name>
    <dbReference type="NCBI Taxonomy" id="3242694"/>
    <lineage>
        <taxon>Bacteria</taxon>
        <taxon>Pseudomonadati</taxon>
        <taxon>Pseudomonadota</taxon>
        <taxon>Gammaproteobacteria</taxon>
        <taxon>Thiohalorhabdales</taxon>
        <taxon>Thiohalorhabdaceae</taxon>
        <taxon>Thiohalorhabdus</taxon>
    </lineage>
</organism>
<dbReference type="SUPFAM" id="SSF57716">
    <property type="entry name" value="Glucocorticoid receptor-like (DNA-binding domain)"/>
    <property type="match status" value="1"/>
</dbReference>
<dbReference type="GO" id="GO:0008534">
    <property type="term" value="F:oxidized purine nucleobase lesion DNA N-glycosylase activity"/>
    <property type="evidence" value="ECO:0007669"/>
    <property type="project" value="UniProtKB-EC"/>
</dbReference>
<dbReference type="PROSITE" id="PS51066">
    <property type="entry name" value="ZF_FPG_2"/>
    <property type="match status" value="1"/>
</dbReference>
<accession>A0ABV4TWP2</accession>
<comment type="function">
    <text evidence="15">Involved in base excision repair of DNA damaged by oxidation or by mutagenic agents. Acts as DNA glycosylase that recognizes and removes damaged bases. Has a preference for oxidized purines, such as 7,8-dihydro-8-oxoguanine (8-oxoG). Has AP (apurinic/apyrimidinic) lyase activity and introduces nicks in the DNA strand. Cleaves the DNA backbone by beta-delta elimination to generate a single-strand break at the site of the removed base with both 3'- and 5'-phosphates.</text>
</comment>
<keyword evidence="9 15" id="KW-0238">DNA-binding</keyword>
<dbReference type="InterPro" id="IPR035937">
    <property type="entry name" value="FPG_N"/>
</dbReference>
<keyword evidence="10 15" id="KW-0234">DNA repair</keyword>
<dbReference type="PANTHER" id="PTHR22993:SF9">
    <property type="entry name" value="FORMAMIDOPYRIMIDINE-DNA GLYCOSYLASE"/>
    <property type="match status" value="1"/>
</dbReference>
<comment type="catalytic activity">
    <reaction evidence="14 15">
        <text>2'-deoxyribonucleotide-(2'-deoxyribose 5'-phosphate)-2'-deoxyribonucleotide-DNA = a 3'-end 2'-deoxyribonucleotide-(2,3-dehydro-2,3-deoxyribose 5'-phosphate)-DNA + a 5'-end 5'-phospho-2'-deoxyribonucleoside-DNA + H(+)</text>
        <dbReference type="Rhea" id="RHEA:66592"/>
        <dbReference type="Rhea" id="RHEA-COMP:13180"/>
        <dbReference type="Rhea" id="RHEA-COMP:16897"/>
        <dbReference type="Rhea" id="RHEA-COMP:17067"/>
        <dbReference type="ChEBI" id="CHEBI:15378"/>
        <dbReference type="ChEBI" id="CHEBI:136412"/>
        <dbReference type="ChEBI" id="CHEBI:157695"/>
        <dbReference type="ChEBI" id="CHEBI:167181"/>
        <dbReference type="EC" id="4.2.99.18"/>
    </reaction>
</comment>
<dbReference type="Pfam" id="PF01149">
    <property type="entry name" value="Fapy_DNA_glyco"/>
    <property type="match status" value="1"/>
</dbReference>
<dbReference type="SUPFAM" id="SSF46946">
    <property type="entry name" value="S13-like H2TH domain"/>
    <property type="match status" value="1"/>
</dbReference>
<dbReference type="Pfam" id="PF06831">
    <property type="entry name" value="H2TH"/>
    <property type="match status" value="1"/>
</dbReference>
<dbReference type="InterPro" id="IPR015887">
    <property type="entry name" value="DNA_glyclase_Znf_dom_DNA_BS"/>
</dbReference>
<evidence type="ECO:0000256" key="14">
    <source>
        <dbReference type="ARBA" id="ARBA00044632"/>
    </source>
</evidence>
<dbReference type="SUPFAM" id="SSF81624">
    <property type="entry name" value="N-terminal domain of MutM-like DNA repair proteins"/>
    <property type="match status" value="1"/>
</dbReference>
<name>A0ABV4TWP2_9GAMM</name>
<dbReference type="PANTHER" id="PTHR22993">
    <property type="entry name" value="FORMAMIDOPYRIMIDINE-DNA GLYCOSYLASE"/>
    <property type="match status" value="1"/>
</dbReference>
<evidence type="ECO:0000259" key="16">
    <source>
        <dbReference type="PROSITE" id="PS51066"/>
    </source>
</evidence>
<feature type="domain" description="Formamidopyrimidine-DNA glycosylase catalytic" evidence="17">
    <location>
        <begin position="2"/>
        <end position="114"/>
    </location>
</feature>
<feature type="binding site" evidence="15">
    <location>
        <position position="92"/>
    </location>
    <ligand>
        <name>DNA</name>
        <dbReference type="ChEBI" id="CHEBI:16991"/>
    </ligand>
</feature>
<evidence type="ECO:0000256" key="1">
    <source>
        <dbReference type="ARBA" id="ARBA00001668"/>
    </source>
</evidence>